<dbReference type="SMART" id="SM00638">
    <property type="entry name" value="LPD_N"/>
    <property type="match status" value="1"/>
</dbReference>
<dbReference type="Gene3D" id="1.25.10.20">
    <property type="entry name" value="Vitellinogen, superhelical"/>
    <property type="match status" value="1"/>
</dbReference>
<dbReference type="PANTHER" id="PTHR23345:SF15">
    <property type="entry name" value="VITELLOGENIN 1-RELATED"/>
    <property type="match status" value="1"/>
</dbReference>
<dbReference type="SMART" id="SM01169">
    <property type="entry name" value="DUF1943"/>
    <property type="match status" value="1"/>
</dbReference>
<dbReference type="InterPro" id="IPR001747">
    <property type="entry name" value="Vitellogenin_N"/>
</dbReference>
<protein>
    <submittedName>
        <fullName evidence="10">VIT2 protein</fullName>
    </submittedName>
</protein>
<evidence type="ECO:0000259" key="9">
    <source>
        <dbReference type="PROSITE" id="PS51233"/>
    </source>
</evidence>
<dbReference type="InterPro" id="IPR015817">
    <property type="entry name" value="Vitellinogen_open_b-sht_sub1"/>
</dbReference>
<keyword evidence="5" id="KW-0325">Glycoprotein</keyword>
<proteinExistence type="predicted"/>
<dbReference type="InterPro" id="IPR015816">
    <property type="entry name" value="Vitellinogen_b-sht_N"/>
</dbReference>
<dbReference type="GO" id="GO:0005319">
    <property type="term" value="F:lipid transporter activity"/>
    <property type="evidence" value="ECO:0007669"/>
    <property type="project" value="InterPro"/>
</dbReference>
<feature type="non-terminal residue" evidence="10">
    <location>
        <position position="1713"/>
    </location>
</feature>
<keyword evidence="2" id="KW-0732">Signal</keyword>
<dbReference type="Pfam" id="PF00094">
    <property type="entry name" value="VWD"/>
    <property type="match status" value="1"/>
</dbReference>
<dbReference type="GO" id="GO:0045735">
    <property type="term" value="F:nutrient reservoir activity"/>
    <property type="evidence" value="ECO:0007669"/>
    <property type="project" value="UniProtKB-KW"/>
</dbReference>
<dbReference type="InterPro" id="IPR050733">
    <property type="entry name" value="Vitellogenin/Apolipophorin"/>
</dbReference>
<evidence type="ECO:0000256" key="2">
    <source>
        <dbReference type="ARBA" id="ARBA00022729"/>
    </source>
</evidence>
<feature type="domain" description="VWFD" evidence="9">
    <location>
        <begin position="1443"/>
        <end position="1620"/>
    </location>
</feature>
<dbReference type="SUPFAM" id="SSF56968">
    <property type="entry name" value="Lipovitellin-phosvitin complex, beta-sheet shell regions"/>
    <property type="match status" value="3"/>
</dbReference>
<dbReference type="Pfam" id="PF09175">
    <property type="entry name" value="Vit_b-sht_shell"/>
    <property type="match status" value="1"/>
</dbReference>
<dbReference type="InterPro" id="IPR037088">
    <property type="entry name" value="Vitellinogen_b-sht_shell_sf"/>
</dbReference>
<dbReference type="SMART" id="SM00216">
    <property type="entry name" value="VWD"/>
    <property type="match status" value="1"/>
</dbReference>
<dbReference type="EMBL" id="VWYP01027222">
    <property type="protein sequence ID" value="NXR81482.1"/>
    <property type="molecule type" value="Genomic_DNA"/>
</dbReference>
<evidence type="ECO:0000259" key="8">
    <source>
        <dbReference type="PROSITE" id="PS51211"/>
    </source>
</evidence>
<evidence type="ECO:0000256" key="1">
    <source>
        <dbReference type="ARBA" id="ARBA00022553"/>
    </source>
</evidence>
<gene>
    <name evidence="10" type="primary">Vtg2_0</name>
    <name evidence="10" type="ORF">PYCJOC_R10290</name>
</gene>
<dbReference type="Gene3D" id="2.20.90.10">
    <property type="entry name" value="Vitellinogen, beta-sheet shell domain"/>
    <property type="match status" value="1"/>
</dbReference>
<evidence type="ECO:0000313" key="11">
    <source>
        <dbReference type="Proteomes" id="UP000535705"/>
    </source>
</evidence>
<dbReference type="InterPro" id="IPR001846">
    <property type="entry name" value="VWF_type-D"/>
</dbReference>
<evidence type="ECO:0000256" key="3">
    <source>
        <dbReference type="ARBA" id="ARBA00022761"/>
    </source>
</evidence>
<evidence type="ECO:0000256" key="4">
    <source>
        <dbReference type="ARBA" id="ARBA00023157"/>
    </source>
</evidence>
<dbReference type="FunFam" id="1.25.10.20:FF:000002">
    <property type="entry name" value="Vitellogenin 7"/>
    <property type="match status" value="1"/>
</dbReference>
<keyword evidence="11" id="KW-1185">Reference proteome</keyword>
<dbReference type="InterPro" id="IPR015255">
    <property type="entry name" value="Vitellinogen_open_b-sht"/>
</dbReference>
<dbReference type="Gene3D" id="2.20.50.20">
    <property type="entry name" value="Lipovitellin. Chain A, domain 3"/>
    <property type="match status" value="1"/>
</dbReference>
<dbReference type="SMART" id="SM01170">
    <property type="entry name" value="DUF1944"/>
    <property type="match status" value="1"/>
</dbReference>
<dbReference type="OrthoDB" id="5956066at2759"/>
<comment type="caution">
    <text evidence="10">The sequence shown here is derived from an EMBL/GenBank/DDBJ whole genome shotgun (WGS) entry which is preliminary data.</text>
</comment>
<dbReference type="Pfam" id="PF09172">
    <property type="entry name" value="Vit_open_b-sht"/>
    <property type="match status" value="1"/>
</dbReference>
<feature type="compositionally biased region" description="Low complexity" evidence="7">
    <location>
        <begin position="1111"/>
        <end position="1122"/>
    </location>
</feature>
<dbReference type="SUPFAM" id="SSF48431">
    <property type="entry name" value="Lipovitellin-phosvitin complex, superhelical domain"/>
    <property type="match status" value="1"/>
</dbReference>
<feature type="region of interest" description="Disordered" evidence="7">
    <location>
        <begin position="1215"/>
        <end position="1238"/>
    </location>
</feature>
<keyword evidence="1" id="KW-0597">Phosphoprotein</keyword>
<accession>A0A7L2PCL3</accession>
<evidence type="ECO:0000313" key="10">
    <source>
        <dbReference type="EMBL" id="NXR81482.1"/>
    </source>
</evidence>
<feature type="disulfide bond" evidence="6">
    <location>
        <begin position="189"/>
        <end position="192"/>
    </location>
</feature>
<feature type="non-terminal residue" evidence="10">
    <location>
        <position position="1"/>
    </location>
</feature>
<evidence type="ECO:0000256" key="6">
    <source>
        <dbReference type="PROSITE-ProRule" id="PRU00557"/>
    </source>
</evidence>
<dbReference type="GO" id="GO:0071391">
    <property type="term" value="P:cellular response to estrogen stimulus"/>
    <property type="evidence" value="ECO:0007669"/>
    <property type="project" value="TreeGrafter"/>
</dbReference>
<dbReference type="Pfam" id="PF01347">
    <property type="entry name" value="Vitellogenin_N"/>
    <property type="match status" value="1"/>
</dbReference>
<dbReference type="PROSITE" id="PS51233">
    <property type="entry name" value="VWFD"/>
    <property type="match status" value="1"/>
</dbReference>
<feature type="compositionally biased region" description="Basic and acidic residues" evidence="7">
    <location>
        <begin position="1123"/>
        <end position="1138"/>
    </location>
</feature>
<dbReference type="Gene3D" id="2.20.80.10">
    <property type="entry name" value="Lipovitellin-phosvitin complex, chain A, domain 4"/>
    <property type="match status" value="1"/>
</dbReference>
<keyword evidence="4 6" id="KW-1015">Disulfide bond</keyword>
<dbReference type="PANTHER" id="PTHR23345">
    <property type="entry name" value="VITELLOGENIN-RELATED"/>
    <property type="match status" value="1"/>
</dbReference>
<feature type="region of interest" description="Disordered" evidence="7">
    <location>
        <begin position="1105"/>
        <end position="1187"/>
    </location>
</feature>
<comment type="caution">
    <text evidence="6">Lacks conserved residue(s) required for the propagation of feature annotation.</text>
</comment>
<dbReference type="GO" id="GO:0032355">
    <property type="term" value="P:response to estradiol"/>
    <property type="evidence" value="ECO:0007669"/>
    <property type="project" value="TreeGrafter"/>
</dbReference>
<feature type="domain" description="Vitellogenin" evidence="8">
    <location>
        <begin position="9"/>
        <end position="647"/>
    </location>
</feature>
<dbReference type="InterPro" id="IPR015819">
    <property type="entry name" value="Lipid_transp_b-sht_shell"/>
</dbReference>
<evidence type="ECO:0000256" key="5">
    <source>
        <dbReference type="ARBA" id="ARBA00023180"/>
    </source>
</evidence>
<feature type="disulfide bond" evidence="6">
    <location>
        <begin position="147"/>
        <end position="173"/>
    </location>
</feature>
<sequence length="1713" mass="189863">IFFLTEPVFHMGKTYLYSYETILMHGLTDRSLAMAGVRLASKVEISRVSLSEHLLQIRSPKLEEQNGFWPIDPFILSSKLSETIAACLSQTFKFEYTEGRVGSIFAPEDCPVLCTNLVRGILNMMQITIKKSQNVYELQEAGIEGICQTRYVIQDDSKNNRASISKSKDLTDCQDKAVKNLGMAYIRPCPTCPLKGRNIKGTVTFTYQIKYDDSGASLMSAMSDQVYQISPFNEPNGAVVMEARQELSLVGTKRPPISAPTSQLQKQGSLRYHFSGELLQMPIPLIRIKNPDLQLMETLRQLVQNNEKGATKEASAKFLQMVQLFRVATLDQIESLWLQFIHEPSYRPWFLSAICAAGATDTFRFLKQKIHDEKLSIWEAAVTLPLAFHFVTPNKQTLEIASTFLTCPQIQKVQMHRILVYLGYGSMVNKHCAQALLCPHELLQPLHDLATEATSKGDAKEMSLALKAIGNAGEPASIKRILKFLPTFSSAAASLPNRIHADAVLALRKIARKDPAKVREITLQVFMDSTLSPNVRMVACVVLFETKPALPTVSALASSLLTEPSLQVASFAYSHMKALAAGRIPQLYKLSAACNIAIKLLGPRLDRLSYRYSKVIQISDYSSQYQAGAIWRAYLMNSPSTMFPSDIITKVRGYYADTATDIIEVAFRSQSLTQLVRRQNIPFAEYDTYKTLQELGKSLLGWKELPPEDPLISAYIKILGQEIAFADIDKDAIQQIMMSLTGSSHWQPVVKKVMEEVERGISGRWTLPVVVAEMRHIVPTIAGLPLELGLCGAMVAQAAADVDVKVSPPVSDDFRPSQLWETKMDIHADIRPKAYFHMIAMMGINTQYFQSGFELHAEFSANSTMKFDARINVKEKNLKIETLPCHQEVEFAAVRSEVYAISRNMEEVDSEKKSQILPKGEIPSISAQLLQSAEGSSKPGSWKQSSIPNVISKGYQQGSEEIYHNSSRRRFYAHKFCKKFESLGCSTCLILKSQNSAFLRNTYLNKLFGEFEAKIILKPVHTGADIDKIQLEVQAGSKAASKIIEVSSSGSKEERETSLYEDIQAKLKKILGIEDIFMAANKTRRRTKRINREYENADTGLWAEPSTAHLSSSSSSSAASSADGREPGNHHSKDEIRQSGKKRGSKSSSRSSSGSSASSKACSSSSSQEYQSGDRHCSGDSEYSNQQANPPVYQILFKPEDEQNTGGEILNITISSSSSSASDEDISRARSQPKFLGDSKPPTLAAVLRAIHRNKQPTGLQLVLYTDTQPKRWRIQMFGSSITGPSRWKLCADASVINYRKVSGSLKWGKDCQDYQIASQIATGQFAAYPAMQMKLEWLKVPSIIRTTARWFYSFLPGAAYVLGFSQRQQLGPSHQATLVMALTSPRTCDVVFKLPELTIYDTAISLPLPVPSHPGTPISTLPSSDWKVFSQATLSILESLKGHCTVLQNKISTFNGVEFYYSMPANCYHVLVQDCSPELKFLVMVKRLEGSADLTAINVRLASHVVDMYVSNGLIQMKINGVQAPKDLPYTSNSAASMLISSEKKGLALKAPDYGIDKLYYDGHRLEIQVALWMAGKTCGICGKYDAEIEREYQTPSGYLAKDAVSFGHSWIISEDPCAGACKLQHRLVKSEKPVSFDKTEAKCFSVEPVLRCVRGCSPTETVPVSVGFHCVPADSTLSLDEQPRLDQKSEDVVSSVSAHTACSCRRQACPA</sequence>
<feature type="compositionally biased region" description="Low complexity" evidence="7">
    <location>
        <begin position="1146"/>
        <end position="1167"/>
    </location>
</feature>
<dbReference type="Proteomes" id="UP000535705">
    <property type="component" value="Unassembled WGS sequence"/>
</dbReference>
<dbReference type="Gene3D" id="2.30.230.10">
    <property type="entry name" value="Lipovitellin, beta-sheet shell regions, chain A"/>
    <property type="match status" value="1"/>
</dbReference>
<dbReference type="PROSITE" id="PS51211">
    <property type="entry name" value="VITELLOGENIN"/>
    <property type="match status" value="1"/>
</dbReference>
<reference evidence="10 11" key="1">
    <citation type="submission" date="2019-09" db="EMBL/GenBank/DDBJ databases">
        <title>Bird 10,000 Genomes (B10K) Project - Family phase.</title>
        <authorList>
            <person name="Zhang G."/>
        </authorList>
    </citation>
    <scope>NUCLEOTIDE SEQUENCE [LARGE SCALE GENOMIC DNA]</scope>
    <source>
        <strain evidence="10">B10K-DU-002-42</strain>
        <tissue evidence="10">Muscle</tissue>
    </source>
</reference>
<keyword evidence="3" id="KW-0758">Storage protein</keyword>
<dbReference type="InterPro" id="IPR011030">
    <property type="entry name" value="Lipovitellin_superhlx_dom"/>
</dbReference>
<name>A0A7L2PCL3_PYCJO</name>
<dbReference type="InterPro" id="IPR015258">
    <property type="entry name" value="Vitellinogen_b-sht_shell"/>
</dbReference>
<evidence type="ECO:0000256" key="7">
    <source>
        <dbReference type="SAM" id="MobiDB-lite"/>
    </source>
</evidence>
<organism evidence="10 11">
    <name type="scientific">Pycnonotus jocosus</name>
    <name type="common">Red-whiskered bulbul</name>
    <name type="synonym">Lanius jocosus</name>
    <dbReference type="NCBI Taxonomy" id="182897"/>
    <lineage>
        <taxon>Eukaryota</taxon>
        <taxon>Metazoa</taxon>
        <taxon>Chordata</taxon>
        <taxon>Craniata</taxon>
        <taxon>Vertebrata</taxon>
        <taxon>Euteleostomi</taxon>
        <taxon>Archelosauria</taxon>
        <taxon>Archosauria</taxon>
        <taxon>Dinosauria</taxon>
        <taxon>Saurischia</taxon>
        <taxon>Theropoda</taxon>
        <taxon>Coelurosauria</taxon>
        <taxon>Aves</taxon>
        <taxon>Neognathae</taxon>
        <taxon>Neoaves</taxon>
        <taxon>Telluraves</taxon>
        <taxon>Australaves</taxon>
        <taxon>Passeriformes</taxon>
        <taxon>Sylvioidea</taxon>
        <taxon>Pycnonotidae</taxon>
        <taxon>Pycnonotus</taxon>
    </lineage>
</organism>